<evidence type="ECO:0008006" key="4">
    <source>
        <dbReference type="Google" id="ProtNLM"/>
    </source>
</evidence>
<gene>
    <name evidence="2" type="ORF">SAMN05660964_00064</name>
</gene>
<evidence type="ECO:0000313" key="2">
    <source>
        <dbReference type="EMBL" id="SDZ73851.1"/>
    </source>
</evidence>
<dbReference type="AlphaFoldDB" id="A0A1H3VGR2"/>
<dbReference type="STRING" id="525918.SAMN05660964_00064"/>
<accession>A0A1H3VGR2</accession>
<dbReference type="RefSeq" id="WP_093064224.1">
    <property type="nucleotide sequence ID" value="NZ_FNQP01000001.1"/>
</dbReference>
<feature type="signal peptide" evidence="1">
    <location>
        <begin position="1"/>
        <end position="18"/>
    </location>
</feature>
<organism evidence="2 3">
    <name type="scientific">Thiothrix caldifontis</name>
    <dbReference type="NCBI Taxonomy" id="525918"/>
    <lineage>
        <taxon>Bacteria</taxon>
        <taxon>Pseudomonadati</taxon>
        <taxon>Pseudomonadota</taxon>
        <taxon>Gammaproteobacteria</taxon>
        <taxon>Thiotrichales</taxon>
        <taxon>Thiotrichaceae</taxon>
        <taxon>Thiothrix</taxon>
    </lineage>
</organism>
<keyword evidence="1" id="KW-0732">Signal</keyword>
<dbReference type="PROSITE" id="PS51257">
    <property type="entry name" value="PROKAR_LIPOPROTEIN"/>
    <property type="match status" value="1"/>
</dbReference>
<sequence length="515" mass="55062">MQYRIVFPTLLATLSLFACNNSDSPANLATDTTTLSSTATTSMTPALTAEMAQVSRAYVPALFYTNNTAAPQPIAAAGKAALSRLDSRWQAFVVNSTATFPPATTAKPAVDTHLLAAKNTLDQVSAYPADLSAAHEHLEDIRTVMLQMRRDNGVDDVMDTLTLAHRSMGDVVAAFTGATTPALLTQQHKADLTVQLTNYSNAFNTLAARKIDSELFGFSPAKNQGIQAAISASKQNNTALQDALLLNDNAAILAAANKVKPLFVKLFLAYGDFLSPSAPQWVAFDQAYIPALFASNNTAATFENVQAAQTALTALETRWNVLGSATTPSRYPVTLQTPLNWTAYFSAINTNIATSKTALEAALAAGDFPTDITPAHEPLEDIRMQLLALRTLENYAWVMDPITRYHHGFEPALTAVKNVADGSQLTAEITAIIAQTLPVLQAEMPKMVTAVQQLDPTLYAFSAEKQAALNTSLTAQTNNLEALAAALTANDSAAIVARTKQVKALFVPFFLQFGG</sequence>
<dbReference type="Proteomes" id="UP000199397">
    <property type="component" value="Unassembled WGS sequence"/>
</dbReference>
<reference evidence="2 3" key="1">
    <citation type="submission" date="2016-10" db="EMBL/GenBank/DDBJ databases">
        <authorList>
            <person name="de Groot N.N."/>
        </authorList>
    </citation>
    <scope>NUCLEOTIDE SEQUENCE [LARGE SCALE GENOMIC DNA]</scope>
    <source>
        <strain evidence="2 3">DSM 21228</strain>
    </source>
</reference>
<evidence type="ECO:0000256" key="1">
    <source>
        <dbReference type="SAM" id="SignalP"/>
    </source>
</evidence>
<keyword evidence="3" id="KW-1185">Reference proteome</keyword>
<dbReference type="EMBL" id="FNQP01000001">
    <property type="protein sequence ID" value="SDZ73851.1"/>
    <property type="molecule type" value="Genomic_DNA"/>
</dbReference>
<protein>
    <recommendedName>
        <fullName evidence="4">Imelysin</fullName>
    </recommendedName>
</protein>
<evidence type="ECO:0000313" key="3">
    <source>
        <dbReference type="Proteomes" id="UP000199397"/>
    </source>
</evidence>
<proteinExistence type="predicted"/>
<name>A0A1H3VGR2_9GAMM</name>
<feature type="chain" id="PRO_5011765281" description="Imelysin" evidence="1">
    <location>
        <begin position="19"/>
        <end position="515"/>
    </location>
</feature>